<organism evidence="2">
    <name type="scientific">marine metagenome</name>
    <dbReference type="NCBI Taxonomy" id="408172"/>
    <lineage>
        <taxon>unclassified sequences</taxon>
        <taxon>metagenomes</taxon>
        <taxon>ecological metagenomes</taxon>
    </lineage>
</organism>
<evidence type="ECO:0000259" key="1">
    <source>
        <dbReference type="Pfam" id="PF00899"/>
    </source>
</evidence>
<gene>
    <name evidence="2" type="ORF">METZ01_LOCUS47293</name>
</gene>
<dbReference type="InterPro" id="IPR000594">
    <property type="entry name" value="ThiF_NAD_FAD-bd"/>
</dbReference>
<dbReference type="GO" id="GO:0004792">
    <property type="term" value="F:thiosulfate-cyanide sulfurtransferase activity"/>
    <property type="evidence" value="ECO:0007669"/>
    <property type="project" value="TreeGrafter"/>
</dbReference>
<dbReference type="EMBL" id="UINC01002235">
    <property type="protein sequence ID" value="SUZ94439.1"/>
    <property type="molecule type" value="Genomic_DNA"/>
</dbReference>
<name>A0A381RTM6_9ZZZZ</name>
<dbReference type="Pfam" id="PF00899">
    <property type="entry name" value="ThiF"/>
    <property type="match status" value="1"/>
</dbReference>
<dbReference type="SUPFAM" id="SSF69572">
    <property type="entry name" value="Activating enzymes of the ubiquitin-like proteins"/>
    <property type="match status" value="1"/>
</dbReference>
<dbReference type="InterPro" id="IPR045886">
    <property type="entry name" value="ThiF/MoeB/HesA"/>
</dbReference>
<dbReference type="AlphaFoldDB" id="A0A381RTM6"/>
<dbReference type="GO" id="GO:0005737">
    <property type="term" value="C:cytoplasm"/>
    <property type="evidence" value="ECO:0007669"/>
    <property type="project" value="TreeGrafter"/>
</dbReference>
<dbReference type="GO" id="GO:0016779">
    <property type="term" value="F:nucleotidyltransferase activity"/>
    <property type="evidence" value="ECO:0007669"/>
    <property type="project" value="TreeGrafter"/>
</dbReference>
<protein>
    <recommendedName>
        <fullName evidence="1">THIF-type NAD/FAD binding fold domain-containing protein</fullName>
    </recommendedName>
</protein>
<dbReference type="InterPro" id="IPR035985">
    <property type="entry name" value="Ubiquitin-activating_enz"/>
</dbReference>
<dbReference type="PANTHER" id="PTHR10953">
    <property type="entry name" value="UBIQUITIN-ACTIVATING ENZYME E1"/>
    <property type="match status" value="1"/>
</dbReference>
<feature type="domain" description="THIF-type NAD/FAD binding fold" evidence="1">
    <location>
        <begin position="11"/>
        <end position="243"/>
    </location>
</feature>
<dbReference type="Gene3D" id="3.40.50.720">
    <property type="entry name" value="NAD(P)-binding Rossmann-like Domain"/>
    <property type="match status" value="1"/>
</dbReference>
<evidence type="ECO:0000313" key="2">
    <source>
        <dbReference type="EMBL" id="SUZ94439.1"/>
    </source>
</evidence>
<proteinExistence type="predicted"/>
<dbReference type="PANTHER" id="PTHR10953:SF102">
    <property type="entry name" value="ADENYLYLTRANSFERASE AND SULFURTRANSFERASE MOCS3"/>
    <property type="match status" value="1"/>
</dbReference>
<accession>A0A381RTM6</accession>
<dbReference type="GO" id="GO:0008641">
    <property type="term" value="F:ubiquitin-like modifier activating enzyme activity"/>
    <property type="evidence" value="ECO:0007669"/>
    <property type="project" value="InterPro"/>
</dbReference>
<reference evidence="2" key="1">
    <citation type="submission" date="2018-05" db="EMBL/GenBank/DDBJ databases">
        <authorList>
            <person name="Lanie J.A."/>
            <person name="Ng W.-L."/>
            <person name="Kazmierczak K.M."/>
            <person name="Andrzejewski T.M."/>
            <person name="Davidsen T.M."/>
            <person name="Wayne K.J."/>
            <person name="Tettelin H."/>
            <person name="Glass J.I."/>
            <person name="Rusch D."/>
            <person name="Podicherti R."/>
            <person name="Tsui H.-C.T."/>
            <person name="Winkler M.E."/>
        </authorList>
    </citation>
    <scope>NUCLEOTIDE SEQUENCE</scope>
</reference>
<sequence>MNITEEELEIFSRQLILKDFKEEKFNELQKKEISIIGLGGIGCPLAQYLISAGIKKLNIFDGDTIQKTNLNRQTLYSIHDIGKKKSTIAKKKLLGTNPNAVINSYNHKIAKDNLHLLKNSSIIIDASDNWETMRLINKYTTKKNLPLLSISVVGFDIQMILFENTTHNHLCLECIFPNHNEPELARCDTVGIMGTAAGLAGIISAQKAINFLLKFNEKNNILTLVDVKLLSISHIKTKKNIDCKLQ</sequence>